<gene>
    <name evidence="5" type="ORF">FXF47_03510</name>
</gene>
<dbReference type="GO" id="GO:0010181">
    <property type="term" value="F:FMN binding"/>
    <property type="evidence" value="ECO:0007669"/>
    <property type="project" value="InterPro"/>
</dbReference>
<proteinExistence type="inferred from homology"/>
<dbReference type="GO" id="GO:0016646">
    <property type="term" value="F:oxidoreductase activity, acting on the CH-NH group of donors, NAD or NADP as acceptor"/>
    <property type="evidence" value="ECO:0007669"/>
    <property type="project" value="UniProtKB-ARBA"/>
</dbReference>
<evidence type="ECO:0000313" key="6">
    <source>
        <dbReference type="Proteomes" id="UP000324143"/>
    </source>
</evidence>
<dbReference type="Gene3D" id="2.30.110.10">
    <property type="entry name" value="Electron Transport, Fmn-binding Protein, Chain A"/>
    <property type="match status" value="1"/>
</dbReference>
<name>A0A5D0MF77_9BACT</name>
<evidence type="ECO:0000256" key="1">
    <source>
        <dbReference type="ARBA" id="ARBA00001917"/>
    </source>
</evidence>
<comment type="cofactor">
    <cofactor evidence="1">
        <name>FMN</name>
        <dbReference type="ChEBI" id="CHEBI:58210"/>
    </cofactor>
</comment>
<reference evidence="5" key="1">
    <citation type="submission" date="2019-08" db="EMBL/GenBank/DDBJ databases">
        <title>Genomic characterization of a novel candidate phylum (ARYD3) from a high temperature, high salinity tertiary oil reservoir in north central Oklahoma, USA.</title>
        <authorList>
            <person name="Youssef N.H."/>
            <person name="Yadav A."/>
            <person name="Elshahed M.S."/>
        </authorList>
    </citation>
    <scope>NUCLEOTIDE SEQUENCE [LARGE SCALE GENOMIC DNA]</scope>
    <source>
        <strain evidence="5">ARYD3</strain>
    </source>
</reference>
<comment type="caution">
    <text evidence="5">The sequence shown here is derived from an EMBL/GenBank/DDBJ whole genome shotgun (WGS) entry which is preliminary data.</text>
</comment>
<sequence>MSITIYIWYLISIEKINEFNIDILNKLDNLYNRSIKEGFMEKKKMGKKPNMFPFPVTIVGANYKCKPNYMTIAFAGVVNMNPGMIALGVNAKHVTTRGIYENKTFSINFPNEEMVKVTDYIGINSGKTVEKSKLFENFYGQLKNAPMIKECPVNIECRVYKTIQDIGSDDIVIGEIIETYAGTDFITHGEIDIEKVKPITFSWKGYYSTGNFIGKAWEIGKNYNKD</sequence>
<evidence type="ECO:0000313" key="5">
    <source>
        <dbReference type="EMBL" id="TYB31676.1"/>
    </source>
</evidence>
<dbReference type="AlphaFoldDB" id="A0A5D0MF77"/>
<organism evidence="5 6">
    <name type="scientific">Candidatus Mcinerneyibacterium aminivorans</name>
    <dbReference type="NCBI Taxonomy" id="2703815"/>
    <lineage>
        <taxon>Bacteria</taxon>
        <taxon>Candidatus Macinerneyibacteriota</taxon>
        <taxon>Candidatus Mcinerneyibacteria</taxon>
        <taxon>Candidatus Mcinerneyibacteriales</taxon>
        <taxon>Candidatus Mcinerneyibacteriaceae</taxon>
        <taxon>Candidatus Mcinerneyibacterium</taxon>
    </lineage>
</organism>
<dbReference type="EMBL" id="VSIX01000032">
    <property type="protein sequence ID" value="TYB31676.1"/>
    <property type="molecule type" value="Genomic_DNA"/>
</dbReference>
<dbReference type="Pfam" id="PF01613">
    <property type="entry name" value="Flavin_Reduct"/>
    <property type="match status" value="1"/>
</dbReference>
<keyword evidence="2" id="KW-0285">Flavoprotein</keyword>
<evidence type="ECO:0000259" key="4">
    <source>
        <dbReference type="SMART" id="SM00903"/>
    </source>
</evidence>
<evidence type="ECO:0000256" key="2">
    <source>
        <dbReference type="ARBA" id="ARBA00022630"/>
    </source>
</evidence>
<dbReference type="PANTHER" id="PTHR43567:SF1">
    <property type="entry name" value="FLAVOREDOXIN"/>
    <property type="match status" value="1"/>
</dbReference>
<dbReference type="SUPFAM" id="SSF50475">
    <property type="entry name" value="FMN-binding split barrel"/>
    <property type="match status" value="1"/>
</dbReference>
<dbReference type="InterPro" id="IPR002563">
    <property type="entry name" value="Flavin_Rdtase-like_dom"/>
</dbReference>
<protein>
    <submittedName>
        <fullName evidence="5">Flavin reductase family protein</fullName>
    </submittedName>
</protein>
<dbReference type="SMART" id="SM00903">
    <property type="entry name" value="Flavin_Reduct"/>
    <property type="match status" value="1"/>
</dbReference>
<keyword evidence="6" id="KW-1185">Reference proteome</keyword>
<feature type="domain" description="Flavin reductase like" evidence="4">
    <location>
        <begin position="51"/>
        <end position="189"/>
    </location>
</feature>
<evidence type="ECO:0000256" key="3">
    <source>
        <dbReference type="ARBA" id="ARBA00038054"/>
    </source>
</evidence>
<dbReference type="PANTHER" id="PTHR43567">
    <property type="entry name" value="FLAVOREDOXIN-RELATED-RELATED"/>
    <property type="match status" value="1"/>
</dbReference>
<comment type="similarity">
    <text evidence="3">Belongs to the flavoredoxin family.</text>
</comment>
<dbReference type="InterPro" id="IPR012349">
    <property type="entry name" value="Split_barrel_FMN-bd"/>
</dbReference>
<dbReference type="InterPro" id="IPR052174">
    <property type="entry name" value="Flavoredoxin"/>
</dbReference>
<accession>A0A5D0MF77</accession>
<dbReference type="Proteomes" id="UP000324143">
    <property type="component" value="Unassembled WGS sequence"/>
</dbReference>